<comment type="caution">
    <text evidence="1">The sequence shown here is derived from an EMBL/GenBank/DDBJ whole genome shotgun (WGS) entry which is preliminary data.</text>
</comment>
<gene>
    <name evidence="1" type="ORF">JOF47_001406</name>
</gene>
<dbReference type="Proteomes" id="UP001296993">
    <property type="component" value="Unassembled WGS sequence"/>
</dbReference>
<dbReference type="EMBL" id="JAGIOF010000001">
    <property type="protein sequence ID" value="MBP2385895.1"/>
    <property type="molecule type" value="Genomic_DNA"/>
</dbReference>
<evidence type="ECO:0000313" key="1">
    <source>
        <dbReference type="EMBL" id="MBP2385895.1"/>
    </source>
</evidence>
<protein>
    <submittedName>
        <fullName evidence="1">Uncharacterized protein</fullName>
    </submittedName>
</protein>
<accession>A0ABS4XBP9</accession>
<evidence type="ECO:0000313" key="2">
    <source>
        <dbReference type="Proteomes" id="UP001296993"/>
    </source>
</evidence>
<proteinExistence type="predicted"/>
<keyword evidence="2" id="KW-1185">Reference proteome</keyword>
<reference evidence="1 2" key="1">
    <citation type="submission" date="2021-03" db="EMBL/GenBank/DDBJ databases">
        <title>Sequencing the genomes of 1000 actinobacteria strains.</title>
        <authorList>
            <person name="Klenk H.-P."/>
        </authorList>
    </citation>
    <scope>NUCLEOTIDE SEQUENCE [LARGE SCALE GENOMIC DNA]</scope>
    <source>
        <strain evidence="1 2">DSM 15797</strain>
    </source>
</reference>
<name>A0ABS4XBP9_9MICC</name>
<organism evidence="1 2">
    <name type="scientific">Paeniglutamicibacter kerguelensis</name>
    <dbReference type="NCBI Taxonomy" id="254788"/>
    <lineage>
        <taxon>Bacteria</taxon>
        <taxon>Bacillati</taxon>
        <taxon>Actinomycetota</taxon>
        <taxon>Actinomycetes</taxon>
        <taxon>Micrococcales</taxon>
        <taxon>Micrococcaceae</taxon>
        <taxon>Paeniglutamicibacter</taxon>
    </lineage>
</organism>
<sequence>MQTTYTWSDARDGTFTTLCNNGEPRGLSVVAGAFMGPMMRPAMRKDLANPTSVLESQRRQT</sequence>